<reference evidence="11 12" key="1">
    <citation type="submission" date="2015-03" db="EMBL/GenBank/DDBJ databases">
        <authorList>
            <person name="Krishnan R."/>
            <person name="Midha S."/>
            <person name="Patil P.B."/>
            <person name="Rameshkumar N."/>
        </authorList>
    </citation>
    <scope>NUCLEOTIDE SEQUENCE [LARGE SCALE GENOMIC DNA]</scope>
    <source>
        <strain evidence="11 12">L1E11</strain>
    </source>
</reference>
<feature type="binding site" evidence="7">
    <location>
        <position position="85"/>
    </location>
    <ligand>
        <name>Zn(2+)</name>
        <dbReference type="ChEBI" id="CHEBI:29105"/>
        <label>1</label>
    </ligand>
</feature>
<dbReference type="Pfam" id="PF04997">
    <property type="entry name" value="RNA_pol_Rpb1_1"/>
    <property type="match status" value="1"/>
</dbReference>
<evidence type="ECO:0000256" key="9">
    <source>
        <dbReference type="SAM" id="MobiDB-lite"/>
    </source>
</evidence>
<dbReference type="EMBL" id="LAPT01000003">
    <property type="protein sequence ID" value="PXF33009.1"/>
    <property type="molecule type" value="Genomic_DNA"/>
</dbReference>
<dbReference type="Pfam" id="PF05000">
    <property type="entry name" value="RNA_pol_Rpb1_4"/>
    <property type="match status" value="1"/>
</dbReference>
<keyword evidence="7" id="KW-0862">Zinc</keyword>
<sequence length="1414" mass="156374">MKDLLNLLKNQAQHQEFDSIRIGLASPDMIRSWSFGEVKKPETINYRTFKPERDGLFCAKIFGPIKDYECLCGKYKRLKHRGVICEKCGVEVALAKVRRERMGHIELASPTAHIWFLKSLPSRIGLLLDMTLRDIERVLYFESFVVIDPGMTDLEKGQLLSDEEYYEMLEEHGDEFDAKMGAEAIQGLLRDLDLELEIQQLREEIPQTNSETKIKKLSKRLKLMEAFVASGNKPEWMILTVLPVLPPDLRPLVPLDGGRFATSDLNDLYRRVINRNNRLKRLLELAAPDIIVRNEKRMLQESVDALLDNGRRGRAITGSNKRPLKSLADMIKGKQGRFRQNLLGKRVDYSGRSVITVGPTLRLHQCGLPKKMALELFKPFIFQKLEARGLATTIKAAKKMVEREEGFVWDILEEVIREHPVLLNRAPTLHRLGIQAFEPVLIEGKAIQLHPLVCAAYNADFDGDQMAVHVPLTLEAQLEARALMMSTNNVLSPANGEPIIVPSQDVVLGLYYMTRERVNARGEGRIFADLKEVHKAYNTFAEDGARAVHLQAKIKVRIHEVIRDIHGGVEERTRIADTTVGRALLFDIVPKGLPFDLINQAMKKKSISRLLNESYRRVGLKDTVIFADQLMYMGFSFAARSGSSVGVNDFVIPDAKVAIIDRAEGEVKEIEQQFRDGLVTAGEKYNKVIDLWSKANDEIAKAMMATLGREKVLDRDGNEVDQESFNSVYMMADSGARGSAAQMRQLGGMRGLMAKPDGSIIETPITANFREGLSVLQYFISTHGARKGLADTALKTANSGYLTRRLVDVAQDLVVVEDDCGTEEGLIMTPVIEGGDIVVPLGARVLGRVVAHDVLDPASQDVLISRGTLIDEAWVERLEKDENLSSVDEIIVRTPISCDTRYGICAKCYGRDLGRGHLVNAGESVGVIAAQSIGEPGTQLTMRTFHIGGAASRAAAVDNIQVKNGGEIRLHNMKSVKRDDGVLVVVSRSSELGVTDEHGRERERYKLPYGALVKVADGQRVEPGDVVANWDPHTHPIIAEVAGQIEFVGLDDGITVKRQTDELTGLSSVEVLEPKDRPAAGKDIRPMIRLVDAGGNELTLSSGAPAQYLLPAKAVLNINNGSTIKAGEVVARIPQESSGNKDITGGLPRVADLFEARRPKEPAILAEVSGVVTFGKETKGKKRLVITPAESEPFELLIPKWRQLNVFEGEHVERGEVIADGPSNPHDILRILGVGELAKYIVNEIQDVYRLQGVVINDKHIEVIVRQMLRKVDITDAGDTNLIKGDQVEYTQMLEANEKAATEGRFPAKYERVLLGITKASLATESFISAASFQETTRVLTEAAVTGKSDHLRGLKENVVVGRLIPAGTGLAYHNERKRKRAKAQMAPAASQGPTAEEISQALSEALKQHQLES</sequence>
<dbReference type="InterPro" id="IPR012754">
    <property type="entry name" value="DNA-dir_RpoC_beta_prime_bact"/>
</dbReference>
<evidence type="ECO:0000256" key="6">
    <source>
        <dbReference type="ARBA" id="ARBA00048552"/>
    </source>
</evidence>
<dbReference type="Gene3D" id="2.40.40.20">
    <property type="match status" value="1"/>
</dbReference>
<evidence type="ECO:0000313" key="11">
    <source>
        <dbReference type="EMBL" id="PXF33009.1"/>
    </source>
</evidence>
<feature type="binding site" evidence="7">
    <location>
        <position position="908"/>
    </location>
    <ligand>
        <name>Zn(2+)</name>
        <dbReference type="ChEBI" id="CHEBI:29105"/>
        <label>2</label>
    </ligand>
</feature>
<keyword evidence="7" id="KW-0460">Magnesium</keyword>
<dbReference type="InterPro" id="IPR044893">
    <property type="entry name" value="RNA_pol_Rpb1_clamp_domain"/>
</dbReference>
<keyword evidence="2 7" id="KW-0808">Transferase</keyword>
<dbReference type="InterPro" id="IPR006592">
    <property type="entry name" value="RNA_pol_N"/>
</dbReference>
<dbReference type="Gene3D" id="2.40.50.100">
    <property type="match status" value="3"/>
</dbReference>
<evidence type="ECO:0000256" key="7">
    <source>
        <dbReference type="HAMAP-Rule" id="MF_01322"/>
    </source>
</evidence>
<feature type="domain" description="RNA polymerase N-terminal" evidence="10">
    <location>
        <begin position="235"/>
        <end position="514"/>
    </location>
</feature>
<dbReference type="HAMAP" id="MF_01322">
    <property type="entry name" value="RNApol_bact_RpoC"/>
    <property type="match status" value="1"/>
</dbReference>
<dbReference type="Gene3D" id="1.10.1790.20">
    <property type="match status" value="1"/>
</dbReference>
<gene>
    <name evidence="7" type="primary">rpoC</name>
    <name evidence="11" type="ORF">WH50_01230</name>
</gene>
<protein>
    <recommendedName>
        <fullName evidence="7">DNA-directed RNA polymerase subunit beta'</fullName>
        <shortName evidence="7">RNAP subunit beta'</shortName>
        <ecNumber evidence="7">2.7.7.6</ecNumber>
    </recommendedName>
    <alternativeName>
        <fullName evidence="7">RNA polymerase subunit beta'</fullName>
    </alternativeName>
    <alternativeName>
        <fullName evidence="7">Transcriptase subunit beta'</fullName>
    </alternativeName>
</protein>
<feature type="region of interest" description="Disordered" evidence="9">
    <location>
        <begin position="1376"/>
        <end position="1414"/>
    </location>
</feature>
<evidence type="ECO:0000313" key="12">
    <source>
        <dbReference type="Proteomes" id="UP000248090"/>
    </source>
</evidence>
<dbReference type="InterPro" id="IPR007066">
    <property type="entry name" value="RNA_pol_Rpb1_3"/>
</dbReference>
<dbReference type="GO" id="GO:0003899">
    <property type="term" value="F:DNA-directed RNA polymerase activity"/>
    <property type="evidence" value="ECO:0007669"/>
    <property type="project" value="UniProtKB-EC"/>
</dbReference>
<feature type="binding site" evidence="7">
    <location>
        <position position="464"/>
    </location>
    <ligand>
        <name>Mg(2+)</name>
        <dbReference type="ChEBI" id="CHEBI:18420"/>
    </ligand>
</feature>
<feature type="binding site" evidence="7">
    <location>
        <position position="460"/>
    </location>
    <ligand>
        <name>Mg(2+)</name>
        <dbReference type="ChEBI" id="CHEBI:18420"/>
    </ligand>
</feature>
<keyword evidence="5 7" id="KW-0804">Transcription</keyword>
<comment type="function">
    <text evidence="7 8">DNA-dependent RNA polymerase catalyzes the transcription of DNA into RNA using the four ribonucleoside triphosphates as substrates.</text>
</comment>
<dbReference type="InterPro" id="IPR007080">
    <property type="entry name" value="RNA_pol_Rpb1_1"/>
</dbReference>
<comment type="similarity">
    <text evidence="7 8">Belongs to the RNA polymerase beta' chain family.</text>
</comment>
<evidence type="ECO:0000256" key="4">
    <source>
        <dbReference type="ARBA" id="ARBA00022723"/>
    </source>
</evidence>
<dbReference type="InterPro" id="IPR007081">
    <property type="entry name" value="RNA_pol_Rpb1_5"/>
</dbReference>
<dbReference type="Pfam" id="PF04983">
    <property type="entry name" value="RNA_pol_Rpb1_3"/>
    <property type="match status" value="1"/>
</dbReference>
<dbReference type="Gene3D" id="1.10.132.30">
    <property type="match status" value="1"/>
</dbReference>
<dbReference type="Gene3D" id="4.10.860.120">
    <property type="entry name" value="RNA polymerase II, clamp domain"/>
    <property type="match status" value="1"/>
</dbReference>
<dbReference type="Proteomes" id="UP000248090">
    <property type="component" value="Unassembled WGS sequence"/>
</dbReference>
<dbReference type="InterPro" id="IPR042102">
    <property type="entry name" value="RNA_pol_Rpb1_3_sf"/>
</dbReference>
<keyword evidence="3 7" id="KW-0548">Nucleotidyltransferase</keyword>
<dbReference type="SMART" id="SM00663">
    <property type="entry name" value="RPOLA_N"/>
    <property type="match status" value="1"/>
</dbReference>
<comment type="subunit">
    <text evidence="7">The RNAP catalytic core consists of 2 alpha, 1 beta, 1 beta' and 1 omega subunit. When a sigma factor is associated with the core the holoenzyme is formed, which can initiate transcription.</text>
</comment>
<keyword evidence="4 7" id="KW-0479">Metal-binding</keyword>
<proteinExistence type="inferred from homology"/>
<accession>A0ABX5M288</accession>
<dbReference type="CDD" id="cd02655">
    <property type="entry name" value="RNAP_beta'_C"/>
    <property type="match status" value="1"/>
</dbReference>
<keyword evidence="12" id="KW-1185">Reference proteome</keyword>
<evidence type="ECO:0000259" key="10">
    <source>
        <dbReference type="SMART" id="SM00663"/>
    </source>
</evidence>
<dbReference type="GO" id="GO:0000428">
    <property type="term" value="C:DNA-directed RNA polymerase complex"/>
    <property type="evidence" value="ECO:0007669"/>
    <property type="project" value="UniProtKB-KW"/>
</dbReference>
<feature type="binding site" evidence="7">
    <location>
        <position position="88"/>
    </location>
    <ligand>
        <name>Zn(2+)</name>
        <dbReference type="ChEBI" id="CHEBI:29105"/>
        <label>1</label>
    </ligand>
</feature>
<dbReference type="InterPro" id="IPR038120">
    <property type="entry name" value="Rpb1_funnel_sf"/>
</dbReference>
<evidence type="ECO:0000256" key="8">
    <source>
        <dbReference type="RuleBase" id="RU004279"/>
    </source>
</evidence>
<dbReference type="Gene3D" id="1.10.40.90">
    <property type="match status" value="1"/>
</dbReference>
<feature type="binding site" evidence="7">
    <location>
        <position position="462"/>
    </location>
    <ligand>
        <name>Mg(2+)</name>
        <dbReference type="ChEBI" id="CHEBI:18420"/>
    </ligand>
</feature>
<dbReference type="Gene3D" id="1.10.274.100">
    <property type="entry name" value="RNA polymerase Rpb1, domain 3"/>
    <property type="match status" value="2"/>
</dbReference>
<evidence type="ECO:0000256" key="3">
    <source>
        <dbReference type="ARBA" id="ARBA00022695"/>
    </source>
</evidence>
<comment type="caution">
    <text evidence="11">The sequence shown here is derived from an EMBL/GenBank/DDBJ whole genome shotgun (WGS) entry which is preliminary data.</text>
</comment>
<feature type="binding site" evidence="7">
    <location>
        <position position="905"/>
    </location>
    <ligand>
        <name>Zn(2+)</name>
        <dbReference type="ChEBI" id="CHEBI:29105"/>
        <label>2</label>
    </ligand>
</feature>
<feature type="binding site" evidence="7">
    <location>
        <position position="820"/>
    </location>
    <ligand>
        <name>Zn(2+)</name>
        <dbReference type="ChEBI" id="CHEBI:29105"/>
        <label>2</label>
    </ligand>
</feature>
<comment type="catalytic activity">
    <reaction evidence="6 7 8">
        <text>RNA(n) + a ribonucleoside 5'-triphosphate = RNA(n+1) + diphosphate</text>
        <dbReference type="Rhea" id="RHEA:21248"/>
        <dbReference type="Rhea" id="RHEA-COMP:14527"/>
        <dbReference type="Rhea" id="RHEA-COMP:17342"/>
        <dbReference type="ChEBI" id="CHEBI:33019"/>
        <dbReference type="ChEBI" id="CHEBI:61557"/>
        <dbReference type="ChEBI" id="CHEBI:140395"/>
        <dbReference type="EC" id="2.7.7.6"/>
    </reaction>
</comment>
<dbReference type="InterPro" id="IPR007083">
    <property type="entry name" value="RNA_pol_Rpb1_4"/>
</dbReference>
<evidence type="ECO:0000256" key="2">
    <source>
        <dbReference type="ARBA" id="ARBA00022679"/>
    </source>
</evidence>
<name>A0ABX5M288_9GAMM</name>
<comment type="cofactor">
    <cofactor evidence="7">
        <name>Mg(2+)</name>
        <dbReference type="ChEBI" id="CHEBI:18420"/>
    </cofactor>
    <text evidence="7">Binds 1 Mg(2+) ion per subunit.</text>
</comment>
<dbReference type="Gene3D" id="1.10.150.390">
    <property type="match status" value="1"/>
</dbReference>
<keyword evidence="1 7" id="KW-0240">DNA-directed RNA polymerase</keyword>
<dbReference type="RefSeq" id="WP_110185681.1">
    <property type="nucleotide sequence ID" value="NZ_CP177354.1"/>
</dbReference>
<feature type="binding site" evidence="7">
    <location>
        <position position="72"/>
    </location>
    <ligand>
        <name>Zn(2+)</name>
        <dbReference type="ChEBI" id="CHEBI:29105"/>
        <label>1</label>
    </ligand>
</feature>
<dbReference type="PANTHER" id="PTHR19376">
    <property type="entry name" value="DNA-DIRECTED RNA POLYMERASE"/>
    <property type="match status" value="1"/>
</dbReference>
<feature type="binding site" evidence="7">
    <location>
        <position position="70"/>
    </location>
    <ligand>
        <name>Zn(2+)</name>
        <dbReference type="ChEBI" id="CHEBI:29105"/>
        <label>1</label>
    </ligand>
</feature>
<dbReference type="PANTHER" id="PTHR19376:SF54">
    <property type="entry name" value="DNA-DIRECTED RNA POLYMERASE SUBUNIT BETA"/>
    <property type="match status" value="1"/>
</dbReference>
<dbReference type="InterPro" id="IPR045867">
    <property type="entry name" value="DNA-dir_RpoC_beta_prime"/>
</dbReference>
<dbReference type="EC" id="2.7.7.6" evidence="7"/>
<dbReference type="InterPro" id="IPR000722">
    <property type="entry name" value="RNA_pol_asu"/>
</dbReference>
<evidence type="ECO:0000256" key="5">
    <source>
        <dbReference type="ARBA" id="ARBA00023163"/>
    </source>
</evidence>
<organism evidence="11 12">
    <name type="scientific">Pokkaliibacter plantistimulans</name>
    <dbReference type="NCBI Taxonomy" id="1635171"/>
    <lineage>
        <taxon>Bacteria</taxon>
        <taxon>Pseudomonadati</taxon>
        <taxon>Pseudomonadota</taxon>
        <taxon>Gammaproteobacteria</taxon>
        <taxon>Oceanospirillales</taxon>
        <taxon>Balneatrichaceae</taxon>
        <taxon>Pokkaliibacter</taxon>
    </lineage>
</organism>
<dbReference type="SUPFAM" id="SSF64484">
    <property type="entry name" value="beta and beta-prime subunits of DNA dependent RNA-polymerase"/>
    <property type="match status" value="1"/>
</dbReference>
<comment type="cofactor">
    <cofactor evidence="7">
        <name>Zn(2+)</name>
        <dbReference type="ChEBI" id="CHEBI:29105"/>
    </cofactor>
    <text evidence="7">Binds 2 Zn(2+) ions per subunit.</text>
</comment>
<dbReference type="CDD" id="cd01609">
    <property type="entry name" value="RNAP_beta'_N"/>
    <property type="match status" value="1"/>
</dbReference>
<dbReference type="NCBIfam" id="TIGR02386">
    <property type="entry name" value="rpoC_TIGR"/>
    <property type="match status" value="1"/>
</dbReference>
<dbReference type="Pfam" id="PF04998">
    <property type="entry name" value="RNA_pol_Rpb1_5"/>
    <property type="match status" value="1"/>
</dbReference>
<evidence type="ECO:0000256" key="1">
    <source>
        <dbReference type="ARBA" id="ARBA00022478"/>
    </source>
</evidence>
<feature type="binding site" evidence="7">
    <location>
        <position position="898"/>
    </location>
    <ligand>
        <name>Zn(2+)</name>
        <dbReference type="ChEBI" id="CHEBI:29105"/>
        <label>2</label>
    </ligand>
</feature>
<dbReference type="Pfam" id="PF00623">
    <property type="entry name" value="RNA_pol_Rpb1_2"/>
    <property type="match status" value="1"/>
</dbReference>